<keyword evidence="5" id="KW-0808">Transferase</keyword>
<dbReference type="GO" id="GO:0046951">
    <property type="term" value="P:ketone body biosynthetic process"/>
    <property type="evidence" value="ECO:0007669"/>
    <property type="project" value="TreeGrafter"/>
</dbReference>
<reference evidence="5 6" key="1">
    <citation type="journal article" date="2009" name="Stand. Genomic Sci.">
        <title>Complete genome sequence of Acidimicrobium ferrooxidans type strain (ICP).</title>
        <authorList>
            <person name="Clum A."/>
            <person name="Nolan M."/>
            <person name="Lang E."/>
            <person name="Glavina Del Rio T."/>
            <person name="Tice H."/>
            <person name="Copeland A."/>
            <person name="Cheng J.F."/>
            <person name="Lucas S."/>
            <person name="Chen F."/>
            <person name="Bruce D."/>
            <person name="Goodwin L."/>
            <person name="Pitluck S."/>
            <person name="Ivanova N."/>
            <person name="Mavrommatis K."/>
            <person name="Mikhailova N."/>
            <person name="Pati A."/>
            <person name="Chen A."/>
            <person name="Palaniappan K."/>
            <person name="Goker M."/>
            <person name="Spring S."/>
            <person name="Land M."/>
            <person name="Hauser L."/>
            <person name="Chang Y.J."/>
            <person name="Jeffries C.C."/>
            <person name="Chain P."/>
            <person name="Bristow J."/>
            <person name="Eisen J.A."/>
            <person name="Markowitz V."/>
            <person name="Hugenholtz P."/>
            <person name="Kyrpides N.C."/>
            <person name="Klenk H.P."/>
            <person name="Lapidus A."/>
        </authorList>
    </citation>
    <scope>NUCLEOTIDE SEQUENCE [LARGE SCALE GENOMIC DNA]</scope>
    <source>
        <strain evidence="6">DSM 10331 / JCM 15462 / NBRC 103882 / ICP</strain>
    </source>
</reference>
<evidence type="ECO:0000313" key="6">
    <source>
        <dbReference type="Proteomes" id="UP000000771"/>
    </source>
</evidence>
<keyword evidence="5" id="KW-0670">Pyruvate</keyword>
<organism evidence="5 6">
    <name type="scientific">Acidimicrobium ferrooxidans (strain DSM 10331 / JCM 15462 / NBRC 103882 / ICP)</name>
    <dbReference type="NCBI Taxonomy" id="525909"/>
    <lineage>
        <taxon>Bacteria</taxon>
        <taxon>Bacillati</taxon>
        <taxon>Actinomycetota</taxon>
        <taxon>Acidimicrobiia</taxon>
        <taxon>Acidimicrobiales</taxon>
        <taxon>Acidimicrobiaceae</taxon>
        <taxon>Acidimicrobium</taxon>
    </lineage>
</organism>
<sequence>MPETPSLHIVEVAPRDGLQNEATPVVTRDKLELIEACVAAGVDRIEVASFAHPSLVPQMADAEAVIEQLSEAALARAIALVLNQRGLERALRTRIREINVVVAASEGFARANQRATRTELLATARNVLADARAADLRRSLTISVAFGCPFDGEVDPHEVVRIVETIREADPACEIALGDTIGAAAPGDVARMLELLADLVAPNELRLHFHNTRNAGIANAWEAMRLGVRTFDASMGGIGGCPFAPRATGNIATEDLVWMATRSGYRTNVDLERAITIAPLTTRLLGHEVASMVARAGTFPAGTSSQPNPSL</sequence>
<dbReference type="OrthoDB" id="9784013at2"/>
<dbReference type="KEGG" id="afo:Afer_1146"/>
<dbReference type="InterPro" id="IPR013785">
    <property type="entry name" value="Aldolase_TIM"/>
</dbReference>
<dbReference type="PROSITE" id="PS50991">
    <property type="entry name" value="PYR_CT"/>
    <property type="match status" value="1"/>
</dbReference>
<evidence type="ECO:0000256" key="1">
    <source>
        <dbReference type="ARBA" id="ARBA00009405"/>
    </source>
</evidence>
<dbReference type="Pfam" id="PF00682">
    <property type="entry name" value="HMGL-like"/>
    <property type="match status" value="1"/>
</dbReference>
<dbReference type="STRING" id="525909.Afer_1146"/>
<dbReference type="RefSeq" id="WP_015798565.1">
    <property type="nucleotide sequence ID" value="NC_013124.1"/>
</dbReference>
<dbReference type="AlphaFoldDB" id="C7LZC1"/>
<feature type="domain" description="Pyruvate carboxyltransferase" evidence="4">
    <location>
        <begin position="7"/>
        <end position="275"/>
    </location>
</feature>
<dbReference type="EMBL" id="CP001631">
    <property type="protein sequence ID" value="ACU54079.1"/>
    <property type="molecule type" value="Genomic_DNA"/>
</dbReference>
<accession>C7LZC1</accession>
<dbReference type="GO" id="GO:0016740">
    <property type="term" value="F:transferase activity"/>
    <property type="evidence" value="ECO:0007669"/>
    <property type="project" value="UniProtKB-KW"/>
</dbReference>
<protein>
    <submittedName>
        <fullName evidence="5">Pyruvate carboxyltransferase</fullName>
    </submittedName>
</protein>
<dbReference type="PANTHER" id="PTHR42738">
    <property type="entry name" value="HYDROXYMETHYLGLUTARYL-COA LYASE"/>
    <property type="match status" value="1"/>
</dbReference>
<dbReference type="GO" id="GO:0004419">
    <property type="term" value="F:hydroxymethylglutaryl-CoA lyase activity"/>
    <property type="evidence" value="ECO:0007669"/>
    <property type="project" value="TreeGrafter"/>
</dbReference>
<dbReference type="Gene3D" id="3.20.20.70">
    <property type="entry name" value="Aldolase class I"/>
    <property type="match status" value="1"/>
</dbReference>
<keyword evidence="3" id="KW-0456">Lyase</keyword>
<evidence type="ECO:0000256" key="3">
    <source>
        <dbReference type="ARBA" id="ARBA00023239"/>
    </source>
</evidence>
<dbReference type="CDD" id="cd07938">
    <property type="entry name" value="DRE_TIM_HMGL"/>
    <property type="match status" value="1"/>
</dbReference>
<comment type="similarity">
    <text evidence="1">Belongs to the HMG-CoA lyase family.</text>
</comment>
<name>C7LZC1_ACIFD</name>
<evidence type="ECO:0000256" key="2">
    <source>
        <dbReference type="ARBA" id="ARBA00022723"/>
    </source>
</evidence>
<gene>
    <name evidence="5" type="ordered locus">Afer_1146</name>
</gene>
<dbReference type="InterPro" id="IPR043594">
    <property type="entry name" value="HMGL"/>
</dbReference>
<evidence type="ECO:0000313" key="5">
    <source>
        <dbReference type="EMBL" id="ACU54079.1"/>
    </source>
</evidence>
<dbReference type="HOGENOM" id="CLU_022138_3_2_11"/>
<dbReference type="GO" id="GO:0006552">
    <property type="term" value="P:L-leucine catabolic process"/>
    <property type="evidence" value="ECO:0007669"/>
    <property type="project" value="TreeGrafter"/>
</dbReference>
<dbReference type="NCBIfam" id="NF004283">
    <property type="entry name" value="PRK05692.1"/>
    <property type="match status" value="1"/>
</dbReference>
<dbReference type="PANTHER" id="PTHR42738:SF7">
    <property type="entry name" value="HYDROXYMETHYLGLUTARYL-COA LYASE"/>
    <property type="match status" value="1"/>
</dbReference>
<dbReference type="eggNOG" id="COG0119">
    <property type="taxonomic scope" value="Bacteria"/>
</dbReference>
<dbReference type="GO" id="GO:0046872">
    <property type="term" value="F:metal ion binding"/>
    <property type="evidence" value="ECO:0007669"/>
    <property type="project" value="UniProtKB-KW"/>
</dbReference>
<dbReference type="Proteomes" id="UP000000771">
    <property type="component" value="Chromosome"/>
</dbReference>
<keyword evidence="2" id="KW-0479">Metal-binding</keyword>
<dbReference type="SUPFAM" id="SSF51569">
    <property type="entry name" value="Aldolase"/>
    <property type="match status" value="1"/>
</dbReference>
<dbReference type="InterPro" id="IPR000891">
    <property type="entry name" value="PYR_CT"/>
</dbReference>
<proteinExistence type="inferred from homology"/>
<evidence type="ECO:0000259" key="4">
    <source>
        <dbReference type="PROSITE" id="PS50991"/>
    </source>
</evidence>
<keyword evidence="6" id="KW-1185">Reference proteome</keyword>